<feature type="compositionally biased region" description="Pro residues" evidence="1">
    <location>
        <begin position="204"/>
        <end position="215"/>
    </location>
</feature>
<dbReference type="EMBL" id="JAFNEN010007702">
    <property type="protein sequence ID" value="KAG8155636.1"/>
    <property type="molecule type" value="Genomic_DNA"/>
</dbReference>
<dbReference type="AlphaFoldDB" id="A0AAV6TCE0"/>
<evidence type="ECO:0000256" key="1">
    <source>
        <dbReference type="SAM" id="MobiDB-lite"/>
    </source>
</evidence>
<reference evidence="2 3" key="1">
    <citation type="journal article" date="2022" name="Nat. Ecol. Evol.">
        <title>A masculinizing supergene underlies an exaggerated male reproductive morph in a spider.</title>
        <authorList>
            <person name="Hendrickx F."/>
            <person name="De Corte Z."/>
            <person name="Sonet G."/>
            <person name="Van Belleghem S.M."/>
            <person name="Kostlbacher S."/>
            <person name="Vangestel C."/>
        </authorList>
    </citation>
    <scope>NUCLEOTIDE SEQUENCE [LARGE SCALE GENOMIC DNA]</scope>
    <source>
        <strain evidence="2">W744_W776</strain>
    </source>
</reference>
<dbReference type="Proteomes" id="UP000827092">
    <property type="component" value="Unassembled WGS sequence"/>
</dbReference>
<evidence type="ECO:0000313" key="2">
    <source>
        <dbReference type="EMBL" id="KAG8155636.1"/>
    </source>
</evidence>
<protein>
    <submittedName>
        <fullName evidence="2">Uncharacterized protein</fullName>
    </submittedName>
</protein>
<proteinExistence type="predicted"/>
<feature type="compositionally biased region" description="Basic residues" evidence="1">
    <location>
        <begin position="124"/>
        <end position="134"/>
    </location>
</feature>
<gene>
    <name evidence="2" type="ORF">JTE90_007362</name>
</gene>
<feature type="region of interest" description="Disordered" evidence="1">
    <location>
        <begin position="80"/>
        <end position="216"/>
    </location>
</feature>
<keyword evidence="3" id="KW-1185">Reference proteome</keyword>
<comment type="caution">
    <text evidence="2">The sequence shown here is derived from an EMBL/GenBank/DDBJ whole genome shotgun (WGS) entry which is preliminary data.</text>
</comment>
<name>A0AAV6TCE0_9ARAC</name>
<feature type="region of interest" description="Disordered" evidence="1">
    <location>
        <begin position="35"/>
        <end position="54"/>
    </location>
</feature>
<feature type="compositionally biased region" description="Polar residues" evidence="1">
    <location>
        <begin position="146"/>
        <end position="162"/>
    </location>
</feature>
<sequence>MTALAPPPKRPKLDPRKQPLIRTYTHQPWYHYSKTPKKGAGIFPAKNPKTQGPEHIFLKSQPTVAPLEFPSFTSPKTCIFSFSQTKSPPLKNHPFGPKEKPGYPKHPPSPKKSPKRGQGTQKRTPPKWPKRGPKTKNPAWSAFHAPQNTNRVTTPKSFSTLKGVSKKGAPFHPMAPKPLPPTSGGLPREQDKQQTPLPQKHDPPGPPPTRHPPPFFGLIQRVKTVTMGGPKRRAGFPPPSPPHLFKINSYDFPLGAFVDFLKDFSRKPGEGWPQSLGRLRKR</sequence>
<organism evidence="2 3">
    <name type="scientific">Oedothorax gibbosus</name>
    <dbReference type="NCBI Taxonomy" id="931172"/>
    <lineage>
        <taxon>Eukaryota</taxon>
        <taxon>Metazoa</taxon>
        <taxon>Ecdysozoa</taxon>
        <taxon>Arthropoda</taxon>
        <taxon>Chelicerata</taxon>
        <taxon>Arachnida</taxon>
        <taxon>Araneae</taxon>
        <taxon>Araneomorphae</taxon>
        <taxon>Entelegynae</taxon>
        <taxon>Araneoidea</taxon>
        <taxon>Linyphiidae</taxon>
        <taxon>Erigoninae</taxon>
        <taxon>Oedothorax</taxon>
    </lineage>
</organism>
<accession>A0AAV6TCE0</accession>
<evidence type="ECO:0000313" key="3">
    <source>
        <dbReference type="Proteomes" id="UP000827092"/>
    </source>
</evidence>